<dbReference type="Proteomes" id="UP000533476">
    <property type="component" value="Unassembled WGS sequence"/>
</dbReference>
<feature type="transmembrane region" description="Helical" evidence="1">
    <location>
        <begin position="146"/>
        <end position="164"/>
    </location>
</feature>
<feature type="transmembrane region" description="Helical" evidence="1">
    <location>
        <begin position="219"/>
        <end position="250"/>
    </location>
</feature>
<feature type="transmembrane region" description="Helical" evidence="1">
    <location>
        <begin position="293"/>
        <end position="312"/>
    </location>
</feature>
<gene>
    <name evidence="2" type="ORF">HIJ39_00785</name>
</gene>
<keyword evidence="3" id="KW-1185">Reference proteome</keyword>
<keyword evidence="1" id="KW-1133">Transmembrane helix</keyword>
<protein>
    <submittedName>
        <fullName evidence="2">Uncharacterized protein</fullName>
    </submittedName>
</protein>
<feature type="transmembrane region" description="Helical" evidence="1">
    <location>
        <begin position="171"/>
        <end position="199"/>
    </location>
</feature>
<sequence>MKRSTGSRSDRSALWYREWRVNRSLYVVAPFLMAAPWLLEFYTATHPWTRYTMMFIRGIMLRVTYPNEFRGWDYIIAGLLGVAVLWRDRSRLAALLDGPVPRRPALRIKTQFVLGSVFAGWLLELGVLLVMGIISGFHDWSAFSRYMALIGISQLVLASAALTASVMAGNLLFALTGAAVIILGPLVIGSAVMAVGSIIGPGSVTMAGASSLLDHVSPFAYGFSPTLALAYIPVYTAECVALWGLAFRWWSSAPWEMFSEPLLFSGAWNVVYGILAALTGGTVTLFFRPASSPQFGSIAVFALSAVVAWFVWRALFQRFRMGEVATR</sequence>
<feature type="transmembrane region" description="Helical" evidence="1">
    <location>
        <begin position="262"/>
        <end position="287"/>
    </location>
</feature>
<feature type="transmembrane region" description="Helical" evidence="1">
    <location>
        <begin position="69"/>
        <end position="86"/>
    </location>
</feature>
<dbReference type="RefSeq" id="WP_169095700.1">
    <property type="nucleotide sequence ID" value="NZ_JABBVZ010000002.1"/>
</dbReference>
<evidence type="ECO:0000313" key="2">
    <source>
        <dbReference type="EMBL" id="NMP20895.1"/>
    </source>
</evidence>
<evidence type="ECO:0000313" key="3">
    <source>
        <dbReference type="Proteomes" id="UP000533476"/>
    </source>
</evidence>
<name>A0A7Y0L211_9FIRM</name>
<keyword evidence="1" id="KW-0472">Membrane</keyword>
<feature type="transmembrane region" description="Helical" evidence="1">
    <location>
        <begin position="112"/>
        <end position="134"/>
    </location>
</feature>
<keyword evidence="1" id="KW-0812">Transmembrane</keyword>
<evidence type="ECO:0000256" key="1">
    <source>
        <dbReference type="SAM" id="Phobius"/>
    </source>
</evidence>
<accession>A0A7Y0L211</accession>
<reference evidence="2 3" key="1">
    <citation type="submission" date="2020-04" db="EMBL/GenBank/DDBJ databases">
        <authorList>
            <person name="Zhang R."/>
            <person name="Schippers A."/>
        </authorList>
    </citation>
    <scope>NUCLEOTIDE SEQUENCE [LARGE SCALE GENOMIC DNA]</scope>
    <source>
        <strain evidence="2 3">DSM 109850</strain>
    </source>
</reference>
<feature type="transmembrane region" description="Helical" evidence="1">
    <location>
        <begin position="21"/>
        <end position="39"/>
    </location>
</feature>
<comment type="caution">
    <text evidence="2">The sequence shown here is derived from an EMBL/GenBank/DDBJ whole genome shotgun (WGS) entry which is preliminary data.</text>
</comment>
<proteinExistence type="predicted"/>
<dbReference type="EMBL" id="JABBVZ010000002">
    <property type="protein sequence ID" value="NMP20895.1"/>
    <property type="molecule type" value="Genomic_DNA"/>
</dbReference>
<organism evidence="2 3">
    <name type="scientific">Sulfobacillus harzensis</name>
    <dbReference type="NCBI Taxonomy" id="2729629"/>
    <lineage>
        <taxon>Bacteria</taxon>
        <taxon>Bacillati</taxon>
        <taxon>Bacillota</taxon>
        <taxon>Clostridia</taxon>
        <taxon>Eubacteriales</taxon>
        <taxon>Clostridiales Family XVII. Incertae Sedis</taxon>
        <taxon>Sulfobacillus</taxon>
    </lineage>
</organism>
<dbReference type="AlphaFoldDB" id="A0A7Y0L211"/>